<dbReference type="EMBL" id="KB456269">
    <property type="protein sequence ID" value="EMF09730.1"/>
    <property type="molecule type" value="Genomic_DNA"/>
</dbReference>
<reference evidence="1 2" key="1">
    <citation type="journal article" date="2012" name="PLoS Pathog.">
        <title>Diverse lifestyles and strategies of plant pathogenesis encoded in the genomes of eighteen Dothideomycetes fungi.</title>
        <authorList>
            <person name="Ohm R.A."/>
            <person name="Feau N."/>
            <person name="Henrissat B."/>
            <person name="Schoch C.L."/>
            <person name="Horwitz B.A."/>
            <person name="Barry K.W."/>
            <person name="Condon B.J."/>
            <person name="Copeland A.C."/>
            <person name="Dhillon B."/>
            <person name="Glaser F."/>
            <person name="Hesse C.N."/>
            <person name="Kosti I."/>
            <person name="LaButti K."/>
            <person name="Lindquist E.A."/>
            <person name="Lucas S."/>
            <person name="Salamov A.A."/>
            <person name="Bradshaw R.E."/>
            <person name="Ciuffetti L."/>
            <person name="Hamelin R.C."/>
            <person name="Kema G.H.J."/>
            <person name="Lawrence C."/>
            <person name="Scott J.A."/>
            <person name="Spatafora J.W."/>
            <person name="Turgeon B.G."/>
            <person name="de Wit P.J.G.M."/>
            <person name="Zhong S."/>
            <person name="Goodwin S.B."/>
            <person name="Grigoriev I.V."/>
        </authorList>
    </citation>
    <scope>NUCLEOTIDE SEQUENCE [LARGE SCALE GENOMIC DNA]</scope>
    <source>
        <strain evidence="1 2">SO2202</strain>
    </source>
</reference>
<dbReference type="GeneID" id="27904089"/>
<gene>
    <name evidence="1" type="ORF">SEPMUDRAFT_151646</name>
</gene>
<accession>N1QDT6</accession>
<dbReference type="HOGENOM" id="CLU_1928915_0_0_1"/>
<evidence type="ECO:0000313" key="1">
    <source>
        <dbReference type="EMBL" id="EMF09730.1"/>
    </source>
</evidence>
<organism evidence="1 2">
    <name type="scientific">Sphaerulina musiva (strain SO2202)</name>
    <name type="common">Poplar stem canker fungus</name>
    <name type="synonym">Septoria musiva</name>
    <dbReference type="NCBI Taxonomy" id="692275"/>
    <lineage>
        <taxon>Eukaryota</taxon>
        <taxon>Fungi</taxon>
        <taxon>Dikarya</taxon>
        <taxon>Ascomycota</taxon>
        <taxon>Pezizomycotina</taxon>
        <taxon>Dothideomycetes</taxon>
        <taxon>Dothideomycetidae</taxon>
        <taxon>Mycosphaerellales</taxon>
        <taxon>Mycosphaerellaceae</taxon>
        <taxon>Sphaerulina</taxon>
    </lineage>
</organism>
<dbReference type="Proteomes" id="UP000016931">
    <property type="component" value="Unassembled WGS sequence"/>
</dbReference>
<protein>
    <submittedName>
        <fullName evidence="1">Uncharacterized protein</fullName>
    </submittedName>
</protein>
<sequence length="131" mass="13245">MRGPVIYSHTQPEARRLIPSTSPLLSNRYIERVSGCSVPGGVDRNASAHTHAAAAAAASPAIAGAGAGAAPAASSTLLPALAHIIIPAGKAHGLGPASATTHKRRPHPAVPLLCTLFPPHIQSRSSTYIGT</sequence>
<evidence type="ECO:0000313" key="2">
    <source>
        <dbReference type="Proteomes" id="UP000016931"/>
    </source>
</evidence>
<proteinExistence type="predicted"/>
<keyword evidence="2" id="KW-1185">Reference proteome</keyword>
<dbReference type="RefSeq" id="XP_016757851.1">
    <property type="nucleotide sequence ID" value="XM_016906952.1"/>
</dbReference>
<dbReference type="AlphaFoldDB" id="N1QDT6"/>
<name>N1QDT6_SPHMS</name>